<evidence type="ECO:0000313" key="2">
    <source>
        <dbReference type="EMBL" id="PWK78522.1"/>
    </source>
</evidence>
<feature type="coiled-coil region" evidence="1">
    <location>
        <begin position="2"/>
        <end position="29"/>
    </location>
</feature>
<dbReference type="AlphaFoldDB" id="A0A316HU81"/>
<comment type="caution">
    <text evidence="2">The sequence shown here is derived from an EMBL/GenBank/DDBJ whole genome shotgun (WGS) entry which is preliminary data.</text>
</comment>
<proteinExistence type="predicted"/>
<sequence>MIRQLSVEKTRLLAELEHLEKTINSLTILKNGVNIDKLTNENITNNTDKNNQRKNYYENVEVDIPKAYNRELTTIQLFFYVLDELGEGTVDELVKYVLEIDSSLDQPHVFGRFRDIASGLFRAGKIYADTTKKKYKYSLKEIKSKDVPFEVRVGKEIDNLLNL</sequence>
<accession>A0A316HU81</accession>
<organism evidence="2 3">
    <name type="scientific">Mucilaginibacter oryzae</name>
    <dbReference type="NCBI Taxonomy" id="468058"/>
    <lineage>
        <taxon>Bacteria</taxon>
        <taxon>Pseudomonadati</taxon>
        <taxon>Bacteroidota</taxon>
        <taxon>Sphingobacteriia</taxon>
        <taxon>Sphingobacteriales</taxon>
        <taxon>Sphingobacteriaceae</taxon>
        <taxon>Mucilaginibacter</taxon>
    </lineage>
</organism>
<reference evidence="2 3" key="1">
    <citation type="submission" date="2018-05" db="EMBL/GenBank/DDBJ databases">
        <title>Genomic Encyclopedia of Archaeal and Bacterial Type Strains, Phase II (KMG-II): from individual species to whole genera.</title>
        <authorList>
            <person name="Goeker M."/>
        </authorList>
    </citation>
    <scope>NUCLEOTIDE SEQUENCE [LARGE SCALE GENOMIC DNA]</scope>
    <source>
        <strain evidence="2 3">DSM 19975</strain>
    </source>
</reference>
<evidence type="ECO:0000256" key="1">
    <source>
        <dbReference type="SAM" id="Coils"/>
    </source>
</evidence>
<keyword evidence="1" id="KW-0175">Coiled coil</keyword>
<keyword evidence="3" id="KW-1185">Reference proteome</keyword>
<protein>
    <submittedName>
        <fullName evidence="2">Uncharacterized protein</fullName>
    </submittedName>
</protein>
<dbReference type="EMBL" id="QGHA01000003">
    <property type="protein sequence ID" value="PWK78522.1"/>
    <property type="molecule type" value="Genomic_DNA"/>
</dbReference>
<name>A0A316HU81_9SPHI</name>
<evidence type="ECO:0000313" key="3">
    <source>
        <dbReference type="Proteomes" id="UP000245678"/>
    </source>
</evidence>
<gene>
    <name evidence="2" type="ORF">LX99_02366</name>
</gene>
<dbReference type="Proteomes" id="UP000245678">
    <property type="component" value="Unassembled WGS sequence"/>
</dbReference>